<gene>
    <name evidence="3" type="ORF">GXW71_03720</name>
</gene>
<feature type="chain" id="PRO_5045212453" evidence="2">
    <location>
        <begin position="23"/>
        <end position="318"/>
    </location>
</feature>
<evidence type="ECO:0000313" key="4">
    <source>
        <dbReference type="Proteomes" id="UP001196870"/>
    </source>
</evidence>
<dbReference type="InterPro" id="IPR042100">
    <property type="entry name" value="Bug_dom1"/>
</dbReference>
<evidence type="ECO:0000256" key="2">
    <source>
        <dbReference type="SAM" id="SignalP"/>
    </source>
</evidence>
<comment type="similarity">
    <text evidence="1">Belongs to the UPF0065 (bug) family.</text>
</comment>
<keyword evidence="4" id="KW-1185">Reference proteome</keyword>
<name>A0ABS5ET79_9PROT</name>
<dbReference type="EMBL" id="JAAGBB010000003">
    <property type="protein sequence ID" value="MBR0663458.1"/>
    <property type="molecule type" value="Genomic_DNA"/>
</dbReference>
<comment type="caution">
    <text evidence="3">The sequence shown here is derived from an EMBL/GenBank/DDBJ whole genome shotgun (WGS) entry which is preliminary data.</text>
</comment>
<keyword evidence="2" id="KW-0732">Signal</keyword>
<dbReference type="PIRSF" id="PIRSF017082">
    <property type="entry name" value="YflP"/>
    <property type="match status" value="1"/>
</dbReference>
<dbReference type="InterPro" id="IPR005064">
    <property type="entry name" value="BUG"/>
</dbReference>
<dbReference type="Proteomes" id="UP001196870">
    <property type="component" value="Unassembled WGS sequence"/>
</dbReference>
<dbReference type="Gene3D" id="3.40.190.150">
    <property type="entry name" value="Bordetella uptake gene, domain 1"/>
    <property type="match status" value="1"/>
</dbReference>
<evidence type="ECO:0000256" key="1">
    <source>
        <dbReference type="ARBA" id="ARBA00006987"/>
    </source>
</evidence>
<dbReference type="SUPFAM" id="SSF53850">
    <property type="entry name" value="Periplasmic binding protein-like II"/>
    <property type="match status" value="1"/>
</dbReference>
<protein>
    <submittedName>
        <fullName evidence="3">Tripartite tricarboxylate transporter substrate binding protein</fullName>
    </submittedName>
</protein>
<dbReference type="PANTHER" id="PTHR42928:SF5">
    <property type="entry name" value="BLR1237 PROTEIN"/>
    <property type="match status" value="1"/>
</dbReference>
<sequence>MPSRRAVLALSASSILTRPAAAQGAGTHRLVIPFPPGGTMDNVARQMAPAVQAEIGRTVVIENRPGGGTVIGTEAVSRAAPDGQTTLMVANSFLINGSMQPNLTYDPLRDFRPIALLTVVPHVLVVAPAVAQDFTGFLAAARRPGPGLSFGSYGNGTSNHLGAEQLKILARLNATHVPYRGAAQAYTDLFAGRVEFMFMNEPDVAQPTRAGQIRPLAIAAPQRSSRMSEVPTLAELGFGQVLSDTWFGVVAPAAVPAPIAARLSAAWLAALAKQEVAARLTDQAFSILGVGADAFGARMRRDFATYAEVIRAANVRTD</sequence>
<dbReference type="Pfam" id="PF03401">
    <property type="entry name" value="TctC"/>
    <property type="match status" value="1"/>
</dbReference>
<reference evidence="4" key="1">
    <citation type="journal article" date="2021" name="Syst. Appl. Microbiol.">
        <title>Roseomonas hellenica sp. nov., isolated from roots of wild-growing Alkanna tinctoria.</title>
        <authorList>
            <person name="Rat A."/>
            <person name="Naranjo H.D."/>
            <person name="Lebbe L."/>
            <person name="Cnockaert M."/>
            <person name="Krigas N."/>
            <person name="Grigoriadou K."/>
            <person name="Maloupa E."/>
            <person name="Willems A."/>
        </authorList>
    </citation>
    <scope>NUCLEOTIDE SEQUENCE [LARGE SCALE GENOMIC DNA]</scope>
    <source>
        <strain evidence="4">LMG 31523</strain>
    </source>
</reference>
<accession>A0ABS5ET79</accession>
<dbReference type="Gene3D" id="3.40.190.10">
    <property type="entry name" value="Periplasmic binding protein-like II"/>
    <property type="match status" value="1"/>
</dbReference>
<dbReference type="RefSeq" id="WP_211851044.1">
    <property type="nucleotide sequence ID" value="NZ_JAAGBB010000003.1"/>
</dbReference>
<proteinExistence type="inferred from homology"/>
<evidence type="ECO:0000313" key="3">
    <source>
        <dbReference type="EMBL" id="MBR0663458.1"/>
    </source>
</evidence>
<feature type="signal peptide" evidence="2">
    <location>
        <begin position="1"/>
        <end position="22"/>
    </location>
</feature>
<dbReference type="PANTHER" id="PTHR42928">
    <property type="entry name" value="TRICARBOXYLATE-BINDING PROTEIN"/>
    <property type="match status" value="1"/>
</dbReference>
<organism evidence="3 4">
    <name type="scientific">Plastoroseomonas hellenica</name>
    <dbReference type="NCBI Taxonomy" id="2687306"/>
    <lineage>
        <taxon>Bacteria</taxon>
        <taxon>Pseudomonadati</taxon>
        <taxon>Pseudomonadota</taxon>
        <taxon>Alphaproteobacteria</taxon>
        <taxon>Acetobacterales</taxon>
        <taxon>Acetobacteraceae</taxon>
        <taxon>Plastoroseomonas</taxon>
    </lineage>
</organism>